<dbReference type="GeneID" id="20340548"/>
<dbReference type="HOGENOM" id="CLU_1454718_0_0_1"/>
<evidence type="ECO:0000313" key="4">
    <source>
        <dbReference type="Proteomes" id="UP000006039"/>
    </source>
</evidence>
<evidence type="ECO:0000313" key="3">
    <source>
        <dbReference type="EnsemblFungi" id="EJT80085"/>
    </source>
</evidence>
<reference evidence="3" key="5">
    <citation type="submission" date="2018-04" db="UniProtKB">
        <authorList>
            <consortium name="EnsemblFungi"/>
        </authorList>
    </citation>
    <scope>IDENTIFICATION</scope>
    <source>
        <strain evidence="3">R3-111a-1</strain>
    </source>
</reference>
<dbReference type="Proteomes" id="UP000006039">
    <property type="component" value="Unassembled WGS sequence"/>
</dbReference>
<keyword evidence="1" id="KW-0472">Membrane</keyword>
<dbReference type="RefSeq" id="XP_009216094.1">
    <property type="nucleotide sequence ID" value="XM_009217830.1"/>
</dbReference>
<keyword evidence="1" id="KW-0812">Transmembrane</keyword>
<sequence>MATILVLALALPASSHRGRPRPGVQRRWVRTAALSAYYFFVSGAMAVQLVEMARLTQARLGVSMIPFSVVGSVLAAASLAALQRFMGGEEGAIGPLARHEGIYPVEDQIADNAALAGVCAALAALELVLGLAVLPSVGRVEGVAHIELADK</sequence>
<evidence type="ECO:0000313" key="2">
    <source>
        <dbReference type="EMBL" id="EJT80085.1"/>
    </source>
</evidence>
<protein>
    <submittedName>
        <fullName evidence="2 3">Uncharacterized protein</fullName>
    </submittedName>
</protein>
<dbReference type="eggNOG" id="ENOG502SABI">
    <property type="taxonomic scope" value="Eukaryota"/>
</dbReference>
<keyword evidence="1" id="KW-1133">Transmembrane helix</keyword>
<accession>J3NFP5</accession>
<dbReference type="EnsemblFungi" id="EJT80085">
    <property type="protein sequence ID" value="EJT80085"/>
    <property type="gene ID" value="GGTG_00090"/>
</dbReference>
<dbReference type="AlphaFoldDB" id="J3NFP5"/>
<proteinExistence type="predicted"/>
<gene>
    <name evidence="3" type="primary">20340548</name>
    <name evidence="2" type="ORF">GGTG_00090</name>
</gene>
<dbReference type="VEuPathDB" id="FungiDB:GGTG_00090"/>
<feature type="transmembrane region" description="Helical" evidence="1">
    <location>
        <begin position="62"/>
        <end position="82"/>
    </location>
</feature>
<reference evidence="4" key="1">
    <citation type="submission" date="2010-07" db="EMBL/GenBank/DDBJ databases">
        <title>The genome sequence of Gaeumannomyces graminis var. tritici strain R3-111a-1.</title>
        <authorList>
            <consortium name="The Broad Institute Genome Sequencing Platform"/>
            <person name="Ma L.-J."/>
            <person name="Dead R."/>
            <person name="Young S."/>
            <person name="Zeng Q."/>
            <person name="Koehrsen M."/>
            <person name="Alvarado L."/>
            <person name="Berlin A."/>
            <person name="Chapman S.B."/>
            <person name="Chen Z."/>
            <person name="Freedman E."/>
            <person name="Gellesch M."/>
            <person name="Goldberg J."/>
            <person name="Griggs A."/>
            <person name="Gujja S."/>
            <person name="Heilman E.R."/>
            <person name="Heiman D."/>
            <person name="Hepburn T."/>
            <person name="Howarth C."/>
            <person name="Jen D."/>
            <person name="Larson L."/>
            <person name="Mehta T."/>
            <person name="Neiman D."/>
            <person name="Pearson M."/>
            <person name="Roberts A."/>
            <person name="Saif S."/>
            <person name="Shea T."/>
            <person name="Shenoy N."/>
            <person name="Sisk P."/>
            <person name="Stolte C."/>
            <person name="Sykes S."/>
            <person name="Walk T."/>
            <person name="White J."/>
            <person name="Yandava C."/>
            <person name="Haas B."/>
            <person name="Nusbaum C."/>
            <person name="Birren B."/>
        </authorList>
    </citation>
    <scope>NUCLEOTIDE SEQUENCE [LARGE SCALE GENOMIC DNA]</scope>
    <source>
        <strain evidence="4">R3-111a-1</strain>
    </source>
</reference>
<reference evidence="2" key="3">
    <citation type="submission" date="2010-09" db="EMBL/GenBank/DDBJ databases">
        <title>Annotation of Gaeumannomyces graminis var. tritici R3-111a-1.</title>
        <authorList>
            <consortium name="The Broad Institute Genome Sequencing Platform"/>
            <person name="Ma L.-J."/>
            <person name="Dead R."/>
            <person name="Young S.K."/>
            <person name="Zeng Q."/>
            <person name="Gargeya S."/>
            <person name="Fitzgerald M."/>
            <person name="Haas B."/>
            <person name="Abouelleil A."/>
            <person name="Alvarado L."/>
            <person name="Arachchi H.M."/>
            <person name="Berlin A."/>
            <person name="Brown A."/>
            <person name="Chapman S.B."/>
            <person name="Chen Z."/>
            <person name="Dunbar C."/>
            <person name="Freedman E."/>
            <person name="Gearin G."/>
            <person name="Gellesch M."/>
            <person name="Goldberg J."/>
            <person name="Griggs A."/>
            <person name="Gujja S."/>
            <person name="Heiman D."/>
            <person name="Howarth C."/>
            <person name="Larson L."/>
            <person name="Lui A."/>
            <person name="MacDonald P.J.P."/>
            <person name="Mehta T."/>
            <person name="Montmayeur A."/>
            <person name="Murphy C."/>
            <person name="Neiman D."/>
            <person name="Pearson M."/>
            <person name="Priest M."/>
            <person name="Roberts A."/>
            <person name="Saif S."/>
            <person name="Shea T."/>
            <person name="Shenoy N."/>
            <person name="Sisk P."/>
            <person name="Stolte C."/>
            <person name="Sykes S."/>
            <person name="Yandava C."/>
            <person name="Wortman J."/>
            <person name="Nusbaum C."/>
            <person name="Birren B."/>
        </authorList>
    </citation>
    <scope>NUCLEOTIDE SEQUENCE</scope>
    <source>
        <strain evidence="2">R3-111a-1</strain>
    </source>
</reference>
<reference evidence="3" key="4">
    <citation type="journal article" date="2015" name="G3 (Bethesda)">
        <title>Genome sequences of three phytopathogenic species of the Magnaporthaceae family of fungi.</title>
        <authorList>
            <person name="Okagaki L.H."/>
            <person name="Nunes C.C."/>
            <person name="Sailsbery J."/>
            <person name="Clay B."/>
            <person name="Brown D."/>
            <person name="John T."/>
            <person name="Oh Y."/>
            <person name="Young N."/>
            <person name="Fitzgerald M."/>
            <person name="Haas B.J."/>
            <person name="Zeng Q."/>
            <person name="Young S."/>
            <person name="Adiconis X."/>
            <person name="Fan L."/>
            <person name="Levin J.Z."/>
            <person name="Mitchell T.K."/>
            <person name="Okubara P.A."/>
            <person name="Farman M.L."/>
            <person name="Kohn L.M."/>
            <person name="Birren B."/>
            <person name="Ma L.-J."/>
            <person name="Dean R.A."/>
        </authorList>
    </citation>
    <scope>NUCLEOTIDE SEQUENCE</scope>
    <source>
        <strain evidence="3">R3-111a-1</strain>
    </source>
</reference>
<name>J3NFP5_GAET3</name>
<feature type="transmembrane region" description="Helical" evidence="1">
    <location>
        <begin position="31"/>
        <end position="50"/>
    </location>
</feature>
<evidence type="ECO:0000256" key="1">
    <source>
        <dbReference type="SAM" id="Phobius"/>
    </source>
</evidence>
<organism evidence="2">
    <name type="scientific">Gaeumannomyces tritici (strain R3-111a-1)</name>
    <name type="common">Wheat and barley take-all root rot fungus</name>
    <name type="synonym">Gaeumannomyces graminis var. tritici</name>
    <dbReference type="NCBI Taxonomy" id="644352"/>
    <lineage>
        <taxon>Eukaryota</taxon>
        <taxon>Fungi</taxon>
        <taxon>Dikarya</taxon>
        <taxon>Ascomycota</taxon>
        <taxon>Pezizomycotina</taxon>
        <taxon>Sordariomycetes</taxon>
        <taxon>Sordariomycetidae</taxon>
        <taxon>Magnaporthales</taxon>
        <taxon>Magnaporthaceae</taxon>
        <taxon>Gaeumannomyces</taxon>
    </lineage>
</organism>
<reference evidence="2" key="2">
    <citation type="submission" date="2010-07" db="EMBL/GenBank/DDBJ databases">
        <authorList>
            <consortium name="The Broad Institute Genome Sequencing Platform"/>
            <consortium name="Broad Institute Genome Sequencing Center for Infectious Disease"/>
            <person name="Ma L.-J."/>
            <person name="Dead R."/>
            <person name="Young S."/>
            <person name="Zeng Q."/>
            <person name="Koehrsen M."/>
            <person name="Alvarado L."/>
            <person name="Berlin A."/>
            <person name="Chapman S.B."/>
            <person name="Chen Z."/>
            <person name="Freedman E."/>
            <person name="Gellesch M."/>
            <person name="Goldberg J."/>
            <person name="Griggs A."/>
            <person name="Gujja S."/>
            <person name="Heilman E.R."/>
            <person name="Heiman D."/>
            <person name="Hepburn T."/>
            <person name="Howarth C."/>
            <person name="Jen D."/>
            <person name="Larson L."/>
            <person name="Mehta T."/>
            <person name="Neiman D."/>
            <person name="Pearson M."/>
            <person name="Roberts A."/>
            <person name="Saif S."/>
            <person name="Shea T."/>
            <person name="Shenoy N."/>
            <person name="Sisk P."/>
            <person name="Stolte C."/>
            <person name="Sykes S."/>
            <person name="Walk T."/>
            <person name="White J."/>
            <person name="Yandava C."/>
            <person name="Haas B."/>
            <person name="Nusbaum C."/>
            <person name="Birren B."/>
        </authorList>
    </citation>
    <scope>NUCLEOTIDE SEQUENCE</scope>
    <source>
        <strain evidence="2">R3-111a-1</strain>
    </source>
</reference>
<dbReference type="EMBL" id="GL385395">
    <property type="protein sequence ID" value="EJT80085.1"/>
    <property type="molecule type" value="Genomic_DNA"/>
</dbReference>
<keyword evidence="4" id="KW-1185">Reference proteome</keyword>
<dbReference type="OrthoDB" id="10512300at2759"/>